<name>A0ABS9TYZ9_9MICC</name>
<evidence type="ECO:0000259" key="4">
    <source>
        <dbReference type="PROSITE" id="PS50844"/>
    </source>
</evidence>
<dbReference type="SUPFAM" id="SSF51569">
    <property type="entry name" value="Aldolase"/>
    <property type="match status" value="1"/>
</dbReference>
<dbReference type="PROSITE" id="PS50844">
    <property type="entry name" value="AFP_LIKE"/>
    <property type="match status" value="1"/>
</dbReference>
<dbReference type="Pfam" id="PF08666">
    <property type="entry name" value="SAF"/>
    <property type="match status" value="1"/>
</dbReference>
<dbReference type="InterPro" id="IPR000644">
    <property type="entry name" value="CBS_dom"/>
</dbReference>
<feature type="domain" description="AFP-like" evidence="4">
    <location>
        <begin position="404"/>
        <end position="462"/>
    </location>
</feature>
<dbReference type="SUPFAM" id="SSF54631">
    <property type="entry name" value="CBS-domain pair"/>
    <property type="match status" value="1"/>
</dbReference>
<dbReference type="EMBL" id="JAKZBV010000001">
    <property type="protein sequence ID" value="MCH6469392.1"/>
    <property type="molecule type" value="Genomic_DNA"/>
</dbReference>
<dbReference type="PANTHER" id="PTHR42966">
    <property type="entry name" value="N-ACETYLNEURAMINATE SYNTHASE"/>
    <property type="match status" value="1"/>
</dbReference>
<dbReference type="Pfam" id="PF01261">
    <property type="entry name" value="AP_endonuc_2"/>
    <property type="match status" value="1"/>
</dbReference>
<dbReference type="SUPFAM" id="SSF51658">
    <property type="entry name" value="Xylose isomerase-like"/>
    <property type="match status" value="1"/>
</dbReference>
<dbReference type="InterPro" id="IPR036732">
    <property type="entry name" value="AFP_Neu5c_C_sf"/>
</dbReference>
<sequence>MIIERNIAPFIVFAEAPILTALAKITENQERIAFCVDEHGVLRGSLSDGDFRRWIVENPNAELDVPAVQVANPAVHSARAGTPLRDLGNLMGREIRHLPLVDDRGRLVAVAVDRAEVLTIGKREIGAGQPAFVIAEIGNNHNGSVDLARRLVDLAADAGADAVKFQLRDLDALYRQAGGSSVGEDLGAQYTLDLLSRFSLPAGKLFDVFDHCGDRGIDVMCTPWDGPSVGALVDYGIPALKIASADLTNHGLLREAASTGLPLVLSTGMSREDEIRESSALIRGFGASFALLHCQSSYPAPFKDVNLAYMDRLAEIGQCIVGYSGHERGYHVPVAAVARGAKIIEKHFTLDVSMEGNDHKVSLLPHEFAEMVRWIREAEESIGESVPREVSTGELMNRANLAKSLVAAKPLPAGHVVQEADVDIKSPGRGLQPNALPRLLGRTLRRSVAEGDFFYSGDLADVVPAGRDFRFRRPWGLPVRYHDHASLISDCTPDFLEFHFSYKDLEVDVESVFSKPLDMRFTTHLPDLFAGDFLVDLASPDADVWERSIAEVQRTIGITRSLARWFREDEPIVVVTMGGFTRDRHVPSERRAGMYARIAEALRRLDTAGVRLAAQTLPPYPWLMGGQQFHNLFLDPKDTAEFAGATGIGLCLDVSHSKLAANHLGIPFSEAVELLAPHTIHLHLVDAKGVDGEGVQIGEGEVDWAALSAQLDRLAPEAGFIPEIWQGHTNSGEGFWTALERLERWF</sequence>
<dbReference type="InterPro" id="IPR036237">
    <property type="entry name" value="Xyl_isomerase-like_sf"/>
</dbReference>
<dbReference type="RefSeq" id="WP_241052405.1">
    <property type="nucleotide sequence ID" value="NZ_JAKZBV010000001.1"/>
</dbReference>
<keyword evidence="2" id="KW-0119">Carbohydrate metabolism</keyword>
<evidence type="ECO:0000256" key="2">
    <source>
        <dbReference type="ARBA" id="ARBA00023277"/>
    </source>
</evidence>
<dbReference type="CDD" id="cd17773">
    <property type="entry name" value="CBS_pair_NeuB"/>
    <property type="match status" value="1"/>
</dbReference>
<evidence type="ECO:0000259" key="5">
    <source>
        <dbReference type="PROSITE" id="PS51371"/>
    </source>
</evidence>
<evidence type="ECO:0000256" key="1">
    <source>
        <dbReference type="ARBA" id="ARBA00023122"/>
    </source>
</evidence>
<protein>
    <submittedName>
        <fullName evidence="6">N-acetylneuraminate synthase family protein</fullName>
    </submittedName>
</protein>
<evidence type="ECO:0000256" key="3">
    <source>
        <dbReference type="PROSITE-ProRule" id="PRU00703"/>
    </source>
</evidence>
<dbReference type="Gene3D" id="3.20.20.70">
    <property type="entry name" value="Aldolase class I"/>
    <property type="match status" value="1"/>
</dbReference>
<dbReference type="InterPro" id="IPR046342">
    <property type="entry name" value="CBS_dom_sf"/>
</dbReference>
<keyword evidence="1 3" id="KW-0129">CBS domain</keyword>
<dbReference type="InterPro" id="IPR013974">
    <property type="entry name" value="SAF"/>
</dbReference>
<dbReference type="InterPro" id="IPR006190">
    <property type="entry name" value="SAF_AFP_Neu5Ac"/>
</dbReference>
<dbReference type="Gene3D" id="3.20.20.150">
    <property type="entry name" value="Divalent-metal-dependent TIM barrel enzymes"/>
    <property type="match status" value="1"/>
</dbReference>
<dbReference type="Proteomes" id="UP001202922">
    <property type="component" value="Unassembled WGS sequence"/>
</dbReference>
<dbReference type="InterPro" id="IPR051690">
    <property type="entry name" value="PseI-like"/>
</dbReference>
<gene>
    <name evidence="6" type="ORF">L0M17_05200</name>
</gene>
<comment type="caution">
    <text evidence="6">The sequence shown here is derived from an EMBL/GenBank/DDBJ whole genome shotgun (WGS) entry which is preliminary data.</text>
</comment>
<dbReference type="Pfam" id="PF03102">
    <property type="entry name" value="NeuB"/>
    <property type="match status" value="1"/>
</dbReference>
<feature type="domain" description="CBS" evidence="5">
    <location>
        <begin position="3"/>
        <end position="62"/>
    </location>
</feature>
<dbReference type="CDD" id="cd11615">
    <property type="entry name" value="SAF_NeuB_like"/>
    <property type="match status" value="1"/>
</dbReference>
<keyword evidence="7" id="KW-1185">Reference proteome</keyword>
<organism evidence="6 7">
    <name type="scientific">Sinomonas terrae</name>
    <dbReference type="NCBI Taxonomy" id="2908838"/>
    <lineage>
        <taxon>Bacteria</taxon>
        <taxon>Bacillati</taxon>
        <taxon>Actinomycetota</taxon>
        <taxon>Actinomycetes</taxon>
        <taxon>Micrococcales</taxon>
        <taxon>Micrococcaceae</taxon>
        <taxon>Sinomonas</taxon>
    </lineage>
</organism>
<dbReference type="InterPro" id="IPR013785">
    <property type="entry name" value="Aldolase_TIM"/>
</dbReference>
<evidence type="ECO:0000313" key="6">
    <source>
        <dbReference type="EMBL" id="MCH6469392.1"/>
    </source>
</evidence>
<accession>A0ABS9TYZ9</accession>
<dbReference type="PANTHER" id="PTHR42966:SF3">
    <property type="entry name" value="BLR5971 PROTEIN"/>
    <property type="match status" value="1"/>
</dbReference>
<dbReference type="SUPFAM" id="SSF51269">
    <property type="entry name" value="AFP III-like domain"/>
    <property type="match status" value="1"/>
</dbReference>
<dbReference type="InterPro" id="IPR013132">
    <property type="entry name" value="PseI/NeuA/B-like_N"/>
</dbReference>
<evidence type="ECO:0000313" key="7">
    <source>
        <dbReference type="Proteomes" id="UP001202922"/>
    </source>
</evidence>
<reference evidence="6 7" key="1">
    <citation type="submission" date="2022-03" db="EMBL/GenBank/DDBJ databases">
        <title>Sinomonas sp. isolated from a soil.</title>
        <authorList>
            <person name="Han J."/>
            <person name="Kim D.-U."/>
        </authorList>
    </citation>
    <scope>NUCLEOTIDE SEQUENCE [LARGE SCALE GENOMIC DNA]</scope>
    <source>
        <strain evidence="6 7">5-5</strain>
    </source>
</reference>
<dbReference type="PROSITE" id="PS51371">
    <property type="entry name" value="CBS"/>
    <property type="match status" value="1"/>
</dbReference>
<dbReference type="Pfam" id="PF00571">
    <property type="entry name" value="CBS"/>
    <property type="match status" value="1"/>
</dbReference>
<dbReference type="InterPro" id="IPR013022">
    <property type="entry name" value="Xyl_isomerase-like_TIM-brl"/>
</dbReference>
<proteinExistence type="predicted"/>
<dbReference type="Gene3D" id="3.10.580.10">
    <property type="entry name" value="CBS-domain"/>
    <property type="match status" value="1"/>
</dbReference>
<dbReference type="Gene3D" id="3.90.1210.10">
    <property type="entry name" value="Antifreeze-like/N-acetylneuraminic acid synthase C-terminal domain"/>
    <property type="match status" value="1"/>
</dbReference>
<dbReference type="InterPro" id="IPR057736">
    <property type="entry name" value="SAF_PseI/NeuA/NeuB"/>
</dbReference>
<dbReference type="SMART" id="SM00858">
    <property type="entry name" value="SAF"/>
    <property type="match status" value="1"/>
</dbReference>